<feature type="non-terminal residue" evidence="1">
    <location>
        <position position="1"/>
    </location>
</feature>
<gene>
    <name evidence="1" type="primary">PPR</name>
</gene>
<dbReference type="AlphaFoldDB" id="B3U1P0"/>
<feature type="non-terminal residue" evidence="1">
    <location>
        <position position="172"/>
    </location>
</feature>
<protein>
    <submittedName>
        <fullName evidence="1">Pentatricopeptide repeat protein</fullName>
    </submittedName>
</protein>
<dbReference type="InterPro" id="IPR046960">
    <property type="entry name" value="PPR_At4g14850-like_plant"/>
</dbReference>
<organism evidence="1">
    <name type="scientific">Fossombronia alaskana</name>
    <dbReference type="NCBI Taxonomy" id="464312"/>
    <lineage>
        <taxon>Eukaryota</taxon>
        <taxon>Viridiplantae</taxon>
        <taxon>Streptophyta</taxon>
        <taxon>Embryophyta</taxon>
        <taxon>Marchantiophyta</taxon>
        <taxon>Jungermanniopsida</taxon>
        <taxon>Pelliidae</taxon>
        <taxon>Fossombroniales</taxon>
        <taxon>Fossombroniineae</taxon>
        <taxon>Fossombroniaceae</taxon>
        <taxon>Fossombronia</taxon>
    </lineage>
</organism>
<reference evidence="1" key="1">
    <citation type="journal article" date="2008" name="Mol. Biol. Evol.">
        <title>Organellar RNA editing and plant-specific extensions of pentatricopeptide repeat proteins in jungermanniid but not in marchantiid liverworts.</title>
        <authorList>
            <person name="Rudinger M."/>
            <person name="Polsakiewicz M."/>
            <person name="Knoop V."/>
        </authorList>
    </citation>
    <scope>NUCLEOTIDE SEQUENCE</scope>
</reference>
<dbReference type="InterPro" id="IPR046848">
    <property type="entry name" value="E_motif"/>
</dbReference>
<proteinExistence type="predicted"/>
<evidence type="ECO:0000313" key="1">
    <source>
        <dbReference type="EMBL" id="ACE80745.1"/>
    </source>
</evidence>
<sequence length="172" mass="19044">DLLSRAGRLYEAEKFITSMPCEPNVCVWMSLLGACRAYRDVRRGELAAKRVLALEPDNAAAYVLLSNIYGSAGMCDTKVRLDEARLENRVAKLPARTWIEVSNKVHSFTVNDRRHPQIADVEAELGRLSRLMEDAGYVPEDGLGVCLCGHAEKLAIAYGLISTVPDTPLRVR</sequence>
<dbReference type="PANTHER" id="PTHR47926">
    <property type="entry name" value="PENTATRICOPEPTIDE REPEAT-CONTAINING PROTEIN"/>
    <property type="match status" value="1"/>
</dbReference>
<dbReference type="GO" id="GO:0009451">
    <property type="term" value="P:RNA modification"/>
    <property type="evidence" value="ECO:0007669"/>
    <property type="project" value="InterPro"/>
</dbReference>
<dbReference type="Pfam" id="PF20431">
    <property type="entry name" value="E_motif"/>
    <property type="match status" value="1"/>
</dbReference>
<name>B3U1P0_9MARC</name>
<dbReference type="Gene3D" id="1.25.40.10">
    <property type="entry name" value="Tetratricopeptide repeat domain"/>
    <property type="match status" value="1"/>
</dbReference>
<dbReference type="GO" id="GO:0003723">
    <property type="term" value="F:RNA binding"/>
    <property type="evidence" value="ECO:0007669"/>
    <property type="project" value="InterPro"/>
</dbReference>
<dbReference type="InterPro" id="IPR011990">
    <property type="entry name" value="TPR-like_helical_dom_sf"/>
</dbReference>
<accession>B3U1P0</accession>
<dbReference type="EMBL" id="EU495496">
    <property type="protein sequence ID" value="ACE80745.1"/>
    <property type="molecule type" value="Genomic_DNA"/>
</dbReference>